<dbReference type="Pfam" id="PF13668">
    <property type="entry name" value="Ferritin_2"/>
    <property type="match status" value="1"/>
</dbReference>
<gene>
    <name evidence="3" type="ORF">N7494_003259</name>
</gene>
<organism evidence="3 4">
    <name type="scientific">Penicillium frequentans</name>
    <dbReference type="NCBI Taxonomy" id="3151616"/>
    <lineage>
        <taxon>Eukaryota</taxon>
        <taxon>Fungi</taxon>
        <taxon>Dikarya</taxon>
        <taxon>Ascomycota</taxon>
        <taxon>Pezizomycotina</taxon>
        <taxon>Eurotiomycetes</taxon>
        <taxon>Eurotiomycetidae</taxon>
        <taxon>Eurotiales</taxon>
        <taxon>Aspergillaceae</taxon>
        <taxon>Penicillium</taxon>
    </lineage>
</organism>
<feature type="compositionally biased region" description="Low complexity" evidence="1">
    <location>
        <begin position="33"/>
        <end position="54"/>
    </location>
</feature>
<evidence type="ECO:0000313" key="4">
    <source>
        <dbReference type="Proteomes" id="UP001220324"/>
    </source>
</evidence>
<feature type="chain" id="PRO_5041906487" evidence="2">
    <location>
        <begin position="22"/>
        <end position="456"/>
    </location>
</feature>
<evidence type="ECO:0000313" key="3">
    <source>
        <dbReference type="EMBL" id="KAJ5545674.1"/>
    </source>
</evidence>
<dbReference type="PANTHER" id="PTHR38705">
    <property type="entry name" value="PROTEIN RDS1"/>
    <property type="match status" value="1"/>
</dbReference>
<dbReference type="InterPro" id="IPR039254">
    <property type="entry name" value="Rds1"/>
</dbReference>
<feature type="compositionally biased region" description="Low complexity" evidence="1">
    <location>
        <begin position="320"/>
        <end position="331"/>
    </location>
</feature>
<evidence type="ECO:0000256" key="1">
    <source>
        <dbReference type="SAM" id="MobiDB-lite"/>
    </source>
</evidence>
<reference evidence="3 4" key="1">
    <citation type="journal article" date="2023" name="IMA Fungus">
        <title>Comparative genomic study of the Penicillium genus elucidates a diverse pangenome and 15 lateral gene transfer events.</title>
        <authorList>
            <person name="Petersen C."/>
            <person name="Sorensen T."/>
            <person name="Nielsen M.R."/>
            <person name="Sondergaard T.E."/>
            <person name="Sorensen J.L."/>
            <person name="Fitzpatrick D.A."/>
            <person name="Frisvad J.C."/>
            <person name="Nielsen K.L."/>
        </authorList>
    </citation>
    <scope>NUCLEOTIDE SEQUENCE [LARGE SCALE GENOMIC DNA]</scope>
    <source>
        <strain evidence="3 4">IBT 35679</strain>
    </source>
</reference>
<feature type="region of interest" description="Disordered" evidence="1">
    <location>
        <begin position="24"/>
        <end position="54"/>
    </location>
</feature>
<dbReference type="EMBL" id="JAQIZZ010000003">
    <property type="protein sequence ID" value="KAJ5545674.1"/>
    <property type="molecule type" value="Genomic_DNA"/>
</dbReference>
<name>A0AAD6CYH9_9EURO</name>
<feature type="compositionally biased region" description="Polar residues" evidence="1">
    <location>
        <begin position="300"/>
        <end position="319"/>
    </location>
</feature>
<sequence>MTNWNSALWLGVLGIMPLASASPLGLSEPSAPPTASHPASLPHTPFTGTPTTTGALTASSIGTGIVESASVAPAETTYVSDGELQNAEPAPYVPAGGVGTEGQIPVYNAKSDFDYESLALALYQEWIELDLFQDGLRRFSAKDFEDAGLNAADRDLIAFMAEQEVGHATLISNMLGADAPKQCQYDYPYTNVQEYLDFCQKLTRFGESGVYGFLGHLDSREAATLLTQSITTEARQQMIFRQFEGLFPMPVWFEVGVPQSWAWTLLAPYISSCPADQTRLVWQNFPALWIENQPTLANAGKHNNGTAFNNTLSPGTNVAKSSSKENPNSKNGASGASVTPEGYSPLSFPGRRVDLRWEEPGKAVGPNNSYVTSTQAGEAKFVAWASQLNLTYTPLLGINGSSGYTIQPDMETYEGDPAVNGTMFIAITDSDIFLTPFNLSMINTHVVAGPALYQAD</sequence>
<feature type="region of interest" description="Disordered" evidence="1">
    <location>
        <begin position="300"/>
        <end position="345"/>
    </location>
</feature>
<dbReference type="Proteomes" id="UP001220324">
    <property type="component" value="Unassembled WGS sequence"/>
</dbReference>
<evidence type="ECO:0000256" key="2">
    <source>
        <dbReference type="SAM" id="SignalP"/>
    </source>
</evidence>
<keyword evidence="4" id="KW-1185">Reference proteome</keyword>
<proteinExistence type="predicted"/>
<keyword evidence="2" id="KW-0732">Signal</keyword>
<protein>
    <submittedName>
        <fullName evidence="3">Protein rds1</fullName>
    </submittedName>
</protein>
<comment type="caution">
    <text evidence="3">The sequence shown here is derived from an EMBL/GenBank/DDBJ whole genome shotgun (WGS) entry which is preliminary data.</text>
</comment>
<dbReference type="AlphaFoldDB" id="A0AAD6CYH9"/>
<feature type="signal peptide" evidence="2">
    <location>
        <begin position="1"/>
        <end position="21"/>
    </location>
</feature>
<dbReference type="PANTHER" id="PTHR38705:SF1">
    <property type="entry name" value="PROTEIN RDS1"/>
    <property type="match status" value="1"/>
</dbReference>
<accession>A0AAD6CYH9</accession>